<proteinExistence type="predicted"/>
<dbReference type="STRING" id="1121301.SAMN02745912_00742"/>
<keyword evidence="3" id="KW-1185">Reference proteome</keyword>
<evidence type="ECO:0000256" key="1">
    <source>
        <dbReference type="SAM" id="SignalP"/>
    </source>
</evidence>
<dbReference type="EMBL" id="FRAG01000006">
    <property type="protein sequence ID" value="SHJ69233.1"/>
    <property type="molecule type" value="Genomic_DNA"/>
</dbReference>
<gene>
    <name evidence="2" type="ORF">SAMN02745912_00742</name>
</gene>
<dbReference type="RefSeq" id="WP_084111653.1">
    <property type="nucleotide sequence ID" value="NZ_FRAG01000006.1"/>
</dbReference>
<dbReference type="Proteomes" id="UP000184465">
    <property type="component" value="Unassembled WGS sequence"/>
</dbReference>
<feature type="chain" id="PRO_5039386766" evidence="1">
    <location>
        <begin position="20"/>
        <end position="43"/>
    </location>
</feature>
<feature type="signal peptide" evidence="1">
    <location>
        <begin position="1"/>
        <end position="19"/>
    </location>
</feature>
<protein>
    <submittedName>
        <fullName evidence="2">Cyclic lactone autoinducer peptide</fullName>
    </submittedName>
</protein>
<reference evidence="3" key="1">
    <citation type="submission" date="2016-11" db="EMBL/GenBank/DDBJ databases">
        <authorList>
            <person name="Varghese N."/>
            <person name="Submissions S."/>
        </authorList>
    </citation>
    <scope>NUCLEOTIDE SEQUENCE [LARGE SCALE GENOMIC DNA]</scope>
    <source>
        <strain evidence="3">DSM 15212 / CIP 107654 / DViRD3</strain>
    </source>
</reference>
<dbReference type="AlphaFoldDB" id="A0A1M6LDE9"/>
<evidence type="ECO:0000313" key="2">
    <source>
        <dbReference type="EMBL" id="SHJ69233.1"/>
    </source>
</evidence>
<sequence length="43" mass="4644">MKKLNKALLALVPALITFASTMVQSNACSIVFGEPEIPKALRK</sequence>
<organism evidence="2 3">
    <name type="scientific">Paramaledivibacter caminithermalis (strain DSM 15212 / CIP 107654 / DViRD3)</name>
    <name type="common">Clostridium caminithermale</name>
    <dbReference type="NCBI Taxonomy" id="1121301"/>
    <lineage>
        <taxon>Bacteria</taxon>
        <taxon>Bacillati</taxon>
        <taxon>Bacillota</taxon>
        <taxon>Clostridia</taxon>
        <taxon>Peptostreptococcales</taxon>
        <taxon>Caminicellaceae</taxon>
        <taxon>Paramaledivibacter</taxon>
    </lineage>
</organism>
<evidence type="ECO:0000313" key="3">
    <source>
        <dbReference type="Proteomes" id="UP000184465"/>
    </source>
</evidence>
<accession>A0A1M6LDE9</accession>
<dbReference type="InterPro" id="IPR009229">
    <property type="entry name" value="AgrD"/>
</dbReference>
<name>A0A1M6LDE9_PARC5</name>
<keyword evidence="1" id="KW-0732">Signal</keyword>
<dbReference type="NCBIfam" id="TIGR04223">
    <property type="entry name" value="quorum_AgrD"/>
    <property type="match status" value="1"/>
</dbReference>